<comment type="caution">
    <text evidence="6">The sequence shown here is derived from an EMBL/GenBank/DDBJ whole genome shotgun (WGS) entry which is preliminary data.</text>
</comment>
<keyword evidence="7" id="KW-1185">Reference proteome</keyword>
<dbReference type="PANTHER" id="PTHR24220">
    <property type="entry name" value="IMPORT ATP-BINDING PROTEIN"/>
    <property type="match status" value="1"/>
</dbReference>
<feature type="domain" description="ABC transporter" evidence="5">
    <location>
        <begin position="4"/>
        <end position="233"/>
    </location>
</feature>
<protein>
    <submittedName>
        <fullName evidence="6">ABC transporter</fullName>
    </submittedName>
</protein>
<dbReference type="InterPro" id="IPR017911">
    <property type="entry name" value="MacB-like_ATP-bd"/>
</dbReference>
<evidence type="ECO:0000256" key="4">
    <source>
        <dbReference type="ARBA" id="ARBA00022840"/>
    </source>
</evidence>
<keyword evidence="2" id="KW-1003">Cell membrane</keyword>
<evidence type="ECO:0000256" key="1">
    <source>
        <dbReference type="ARBA" id="ARBA00022448"/>
    </source>
</evidence>
<keyword evidence="1" id="KW-0813">Transport</keyword>
<evidence type="ECO:0000256" key="2">
    <source>
        <dbReference type="ARBA" id="ARBA00022475"/>
    </source>
</evidence>
<keyword evidence="2" id="KW-0472">Membrane</keyword>
<dbReference type="Gene3D" id="3.40.50.300">
    <property type="entry name" value="P-loop containing nucleotide triphosphate hydrolases"/>
    <property type="match status" value="1"/>
</dbReference>
<evidence type="ECO:0000256" key="3">
    <source>
        <dbReference type="ARBA" id="ARBA00022741"/>
    </source>
</evidence>
<dbReference type="Proteomes" id="UP000180280">
    <property type="component" value="Unassembled WGS sequence"/>
</dbReference>
<dbReference type="InterPro" id="IPR017871">
    <property type="entry name" value="ABC_transporter-like_CS"/>
</dbReference>
<reference evidence="6 7" key="1">
    <citation type="submission" date="2016-09" db="EMBL/GenBank/DDBJ databases">
        <title>Chromobacterium muskegensis sp. nov., an insecticidal bacterium isolated from Sphagnum bogs.</title>
        <authorList>
            <person name="Sparks M.E."/>
            <person name="Blackburn M.B."/>
            <person name="Gundersen-Rindal D.E."/>
            <person name="Mitchell A."/>
            <person name="Farrar R."/>
            <person name="Kuhar D."/>
        </authorList>
    </citation>
    <scope>NUCLEOTIDE SEQUENCE [LARGE SCALE GENOMIC DNA]</scope>
    <source>
        <strain evidence="6 7">14B-1</strain>
    </source>
</reference>
<dbReference type="PROSITE" id="PS50893">
    <property type="entry name" value="ABC_TRANSPORTER_2"/>
    <property type="match status" value="1"/>
</dbReference>
<evidence type="ECO:0000313" key="6">
    <source>
        <dbReference type="EMBL" id="OHX20602.1"/>
    </source>
</evidence>
<dbReference type="InterPro" id="IPR003439">
    <property type="entry name" value="ABC_transporter-like_ATP-bd"/>
</dbReference>
<proteinExistence type="predicted"/>
<gene>
    <name evidence="6" type="ORF">BI344_15170</name>
</gene>
<dbReference type="SUPFAM" id="SSF52540">
    <property type="entry name" value="P-loop containing nucleoside triphosphate hydrolases"/>
    <property type="match status" value="1"/>
</dbReference>
<dbReference type="RefSeq" id="WP_071112479.1">
    <property type="nucleotide sequence ID" value="NZ_MKCT01000016.1"/>
</dbReference>
<dbReference type="EMBL" id="MKCT01000016">
    <property type="protein sequence ID" value="OHX20602.1"/>
    <property type="molecule type" value="Genomic_DNA"/>
</dbReference>
<dbReference type="InterPro" id="IPR027417">
    <property type="entry name" value="P-loop_NTPase"/>
</dbReference>
<evidence type="ECO:0000259" key="5">
    <source>
        <dbReference type="PROSITE" id="PS50893"/>
    </source>
</evidence>
<dbReference type="SMART" id="SM00382">
    <property type="entry name" value="AAA"/>
    <property type="match status" value="1"/>
</dbReference>
<evidence type="ECO:0000313" key="7">
    <source>
        <dbReference type="Proteomes" id="UP000180280"/>
    </source>
</evidence>
<name>A0ABX3CE76_9NEIS</name>
<sequence>MWSVQMHQVCKHYRLDQVTVPALQDVELAVRPACFTVLSGPSGSGKTTLLNLIGGVDQPDSGTILVAGQDIARLDDDALSDFRARHIGFIFQNFNLLPVLSAYENVEYPLLLARVSAAERKARAMALLDAVGLADKARQRPGQLSGGQRQRVAIARALAHRPSLVLADEPTANLDSQTGAGILALLRDLQRQYQLTVVFSSHDPQVIAAADDHYQVRDGRVSRADAQLRKEMA</sequence>
<accession>A0ABX3CE76</accession>
<keyword evidence="3" id="KW-0547">Nucleotide-binding</keyword>
<dbReference type="PROSITE" id="PS00211">
    <property type="entry name" value="ABC_TRANSPORTER_1"/>
    <property type="match status" value="1"/>
</dbReference>
<dbReference type="CDD" id="cd03255">
    <property type="entry name" value="ABC_MJ0796_LolCDE_FtsE"/>
    <property type="match status" value="1"/>
</dbReference>
<dbReference type="InterPro" id="IPR015854">
    <property type="entry name" value="ABC_transpr_LolD-like"/>
</dbReference>
<organism evidence="6 7">
    <name type="scientific">Chromobacterium sphagni</name>
    <dbReference type="NCBI Taxonomy" id="1903179"/>
    <lineage>
        <taxon>Bacteria</taxon>
        <taxon>Pseudomonadati</taxon>
        <taxon>Pseudomonadota</taxon>
        <taxon>Betaproteobacteria</taxon>
        <taxon>Neisseriales</taxon>
        <taxon>Chromobacteriaceae</taxon>
        <taxon>Chromobacterium</taxon>
    </lineage>
</organism>
<dbReference type="InterPro" id="IPR003593">
    <property type="entry name" value="AAA+_ATPase"/>
</dbReference>
<dbReference type="Pfam" id="PF00005">
    <property type="entry name" value="ABC_tran"/>
    <property type="match status" value="1"/>
</dbReference>
<keyword evidence="4" id="KW-0067">ATP-binding</keyword>